<comment type="caution">
    <text evidence="7">The sequence shown here is derived from an EMBL/GenBank/DDBJ whole genome shotgun (WGS) entry which is preliminary data.</text>
</comment>
<feature type="domain" description="Peptidase M12B" evidence="6">
    <location>
        <begin position="109"/>
        <end position="271"/>
    </location>
</feature>
<dbReference type="InterPro" id="IPR036436">
    <property type="entry name" value="Disintegrin_dom_sf"/>
</dbReference>
<evidence type="ECO:0000313" key="8">
    <source>
        <dbReference type="Proteomes" id="UP000551758"/>
    </source>
</evidence>
<dbReference type="GO" id="GO:0004222">
    <property type="term" value="F:metalloendopeptidase activity"/>
    <property type="evidence" value="ECO:0007669"/>
    <property type="project" value="InterPro"/>
</dbReference>
<dbReference type="GO" id="GO:0006508">
    <property type="term" value="P:proteolysis"/>
    <property type="evidence" value="ECO:0007669"/>
    <property type="project" value="InterPro"/>
</dbReference>
<dbReference type="Pfam" id="PF01421">
    <property type="entry name" value="Reprolysin"/>
    <property type="match status" value="2"/>
</dbReference>
<dbReference type="PANTHER" id="PTHR11905">
    <property type="entry name" value="ADAM A DISINTEGRIN AND METALLOPROTEASE DOMAIN"/>
    <property type="match status" value="1"/>
</dbReference>
<dbReference type="PROSITE" id="PS00427">
    <property type="entry name" value="DISINTEGRIN_1"/>
    <property type="match status" value="1"/>
</dbReference>
<dbReference type="EMBL" id="JACDTQ010001936">
    <property type="protein sequence ID" value="KAF5920694.1"/>
    <property type="molecule type" value="Genomic_DNA"/>
</dbReference>
<dbReference type="AlphaFoldDB" id="A0A7J7EYS1"/>
<name>A0A7J7EYS1_DICBM</name>
<dbReference type="InterPro" id="IPR001762">
    <property type="entry name" value="Disintegrin_dom"/>
</dbReference>
<evidence type="ECO:0000259" key="6">
    <source>
        <dbReference type="PROSITE" id="PS50215"/>
    </source>
</evidence>
<dbReference type="GO" id="GO:0007155">
    <property type="term" value="P:cell adhesion"/>
    <property type="evidence" value="ECO:0007669"/>
    <property type="project" value="TreeGrafter"/>
</dbReference>
<keyword evidence="2 3" id="KW-1015">Disulfide bond</keyword>
<gene>
    <name evidence="7" type="ORF">HPG69_014731</name>
</gene>
<dbReference type="Proteomes" id="UP000551758">
    <property type="component" value="Unassembled WGS sequence"/>
</dbReference>
<dbReference type="PROSITE" id="PS50215">
    <property type="entry name" value="ADAM_MEPRO"/>
    <property type="match status" value="2"/>
</dbReference>
<dbReference type="Gene3D" id="3.40.390.10">
    <property type="entry name" value="Collagenase (Catalytic Domain)"/>
    <property type="match status" value="1"/>
</dbReference>
<feature type="domain" description="Peptidase M12B" evidence="6">
    <location>
        <begin position="399"/>
        <end position="441"/>
    </location>
</feature>
<dbReference type="Pfam" id="PF00200">
    <property type="entry name" value="Disintegrin"/>
    <property type="match status" value="2"/>
</dbReference>
<dbReference type="InterPro" id="IPR018358">
    <property type="entry name" value="Disintegrin_CS"/>
</dbReference>
<feature type="disulfide bond" evidence="3">
    <location>
        <begin position="291"/>
        <end position="311"/>
    </location>
</feature>
<evidence type="ECO:0000259" key="5">
    <source>
        <dbReference type="PROSITE" id="PS50214"/>
    </source>
</evidence>
<protein>
    <submittedName>
        <fullName evidence="7">Uncharacterized protein</fullName>
    </submittedName>
</protein>
<comment type="caution">
    <text evidence="4">Lacks conserved residue(s) required for the propagation of feature annotation.</text>
</comment>
<proteinExistence type="predicted"/>
<dbReference type="GO" id="GO:0007339">
    <property type="term" value="P:binding of sperm to zona pellucida"/>
    <property type="evidence" value="ECO:0007669"/>
    <property type="project" value="TreeGrafter"/>
</dbReference>
<dbReference type="Gene3D" id="4.10.70.10">
    <property type="entry name" value="Disintegrin domain"/>
    <property type="match status" value="2"/>
</dbReference>
<evidence type="ECO:0000256" key="2">
    <source>
        <dbReference type="ARBA" id="ARBA00023157"/>
    </source>
</evidence>
<dbReference type="FunFam" id="4.10.70.10:FF:000003">
    <property type="entry name" value="Disintegrin and metalloproteinase domain-containing protein 17"/>
    <property type="match status" value="1"/>
</dbReference>
<dbReference type="InterPro" id="IPR001590">
    <property type="entry name" value="Peptidase_M12B"/>
</dbReference>
<sequence length="612" mass="69369">MEYLVNIVMGHCFHQGYAAEIPKSVVTLNTCSGLRYWHIQEMYMIENLMGLLQLENVSYGIEPLESAATYEHMLYQIKNNKIDFPPLRKTYRLTQLVDKSYRILVKSEYNYMGSEVAVAAEKVVHIFSLINSMISQLKVTVMLTSLEIWSDQNKISSNGDADEVLQRFVSWKEKFLSQRSHDMAYLLIRSHGTKFFSSCSMNEFKRIVSQPEFECLQNQAASKVVNQGRSRSCGNGILEPPEQCDCGLPEHCKFEKCCHPENCTLIDFSECGTGPCCDEKTCLVSERGILCRKSKDLCDFPEYCNGISEFCVPDAVSADLEPCSNKTAYCFGGTCRDPDVHFVTVEVAMISVNTQEESIVTQKQNAMDMGLLLPTVFYGYIKILPQEFEKKTLSKLLPRYLEMHIIVEKALYDYMGSEMMAVTQKIIQIIGLVNTNFSNLQPLYQSQSVCGNGILEPNEECDCGSEEECQFKKCCDYKTCKLKGPVKCGSGPCCTSKCDISVAGTPCRKSIDQECDFTEYCNGTSECIYFPFYTVFQMHCHYQGYVAEFPNSVATLSICAGLRGFFQFENISYGIEPLESLVRFEHIIYQVKNDNPDIPMLAENYNNISQKD</sequence>
<evidence type="ECO:0000256" key="1">
    <source>
        <dbReference type="ARBA" id="ARBA00004167"/>
    </source>
</evidence>
<keyword evidence="8" id="KW-1185">Reference proteome</keyword>
<organism evidence="7 8">
    <name type="scientific">Diceros bicornis minor</name>
    <name type="common">South-central black rhinoceros</name>
    <dbReference type="NCBI Taxonomy" id="77932"/>
    <lineage>
        <taxon>Eukaryota</taxon>
        <taxon>Metazoa</taxon>
        <taxon>Chordata</taxon>
        <taxon>Craniata</taxon>
        <taxon>Vertebrata</taxon>
        <taxon>Euteleostomi</taxon>
        <taxon>Mammalia</taxon>
        <taxon>Eutheria</taxon>
        <taxon>Laurasiatheria</taxon>
        <taxon>Perissodactyla</taxon>
        <taxon>Rhinocerotidae</taxon>
        <taxon>Diceros</taxon>
    </lineage>
</organism>
<feature type="domain" description="Disintegrin" evidence="5">
    <location>
        <begin position="447"/>
        <end position="526"/>
    </location>
</feature>
<dbReference type="SUPFAM" id="SSF57552">
    <property type="entry name" value="Blood coagulation inhibitor (disintegrin)"/>
    <property type="match status" value="2"/>
</dbReference>
<reference evidence="7 8" key="1">
    <citation type="journal article" date="2020" name="Mol. Biol. Evol.">
        <title>Interspecific Gene Flow and the Evolution of Specialization in Black and White Rhinoceros.</title>
        <authorList>
            <person name="Moodley Y."/>
            <person name="Westbury M.V."/>
            <person name="Russo I.M."/>
            <person name="Gopalakrishnan S."/>
            <person name="Rakotoarivelo A."/>
            <person name="Olsen R.A."/>
            <person name="Prost S."/>
            <person name="Tunstall T."/>
            <person name="Ryder O.A."/>
            <person name="Dalen L."/>
            <person name="Bruford M.W."/>
        </authorList>
    </citation>
    <scope>NUCLEOTIDE SEQUENCE [LARGE SCALE GENOMIC DNA]</scope>
    <source>
        <strain evidence="7">SBR-YM</strain>
        <tissue evidence="7">Skin</tissue>
    </source>
</reference>
<dbReference type="FunFam" id="4.10.70.10:FF:000001">
    <property type="entry name" value="Disintegrin and metalloproteinase domain-containing protein 22"/>
    <property type="match status" value="1"/>
</dbReference>
<dbReference type="SUPFAM" id="SSF55486">
    <property type="entry name" value="Metalloproteases ('zincins'), catalytic domain"/>
    <property type="match status" value="2"/>
</dbReference>
<dbReference type="PROSITE" id="PS50214">
    <property type="entry name" value="DISINTEGRIN_2"/>
    <property type="match status" value="2"/>
</dbReference>
<accession>A0A7J7EYS1</accession>
<evidence type="ECO:0000256" key="4">
    <source>
        <dbReference type="PROSITE-ProRule" id="PRU00276"/>
    </source>
</evidence>
<feature type="domain" description="Disintegrin" evidence="5">
    <location>
        <begin position="230"/>
        <end position="319"/>
    </location>
</feature>
<dbReference type="InterPro" id="IPR024079">
    <property type="entry name" value="MetalloPept_cat_dom_sf"/>
</dbReference>
<dbReference type="PANTHER" id="PTHR11905:SF215">
    <property type="entry name" value="A DISINTEGRIN AND METALLOPEPTIDASE DOMAIN 3-LIKE"/>
    <property type="match status" value="1"/>
</dbReference>
<comment type="subcellular location">
    <subcellularLocation>
        <location evidence="1">Membrane</location>
        <topology evidence="1">Single-pass membrane protein</topology>
    </subcellularLocation>
</comment>
<evidence type="ECO:0000313" key="7">
    <source>
        <dbReference type="EMBL" id="KAF5920694.1"/>
    </source>
</evidence>
<dbReference type="GO" id="GO:0005886">
    <property type="term" value="C:plasma membrane"/>
    <property type="evidence" value="ECO:0007669"/>
    <property type="project" value="TreeGrafter"/>
</dbReference>
<dbReference type="GO" id="GO:0008584">
    <property type="term" value="P:male gonad development"/>
    <property type="evidence" value="ECO:0007669"/>
    <property type="project" value="TreeGrafter"/>
</dbReference>
<dbReference type="SMART" id="SM00050">
    <property type="entry name" value="DISIN"/>
    <property type="match status" value="2"/>
</dbReference>
<evidence type="ECO:0000256" key="3">
    <source>
        <dbReference type="PROSITE-ProRule" id="PRU00068"/>
    </source>
</evidence>